<gene>
    <name evidence="2" type="ORF">FLT43_20635</name>
    <name evidence="1" type="ORF">M5W83_27095</name>
</gene>
<accession>A0AAP9DX84</accession>
<proteinExistence type="predicted"/>
<organism evidence="2 3">
    <name type="scientific">Paenibacillus thiaminolyticus</name>
    <name type="common">Bacillus thiaminolyticus</name>
    <dbReference type="NCBI Taxonomy" id="49283"/>
    <lineage>
        <taxon>Bacteria</taxon>
        <taxon>Bacillati</taxon>
        <taxon>Bacillota</taxon>
        <taxon>Bacilli</taxon>
        <taxon>Bacillales</taxon>
        <taxon>Paenibacillaceae</taxon>
        <taxon>Paenibacillus</taxon>
    </lineage>
</organism>
<evidence type="ECO:0000313" key="4">
    <source>
        <dbReference type="Proteomes" id="UP001209276"/>
    </source>
</evidence>
<dbReference type="RefSeq" id="WP_127510970.1">
    <property type="nucleotide sequence ID" value="NZ_CABMNB010000027.1"/>
</dbReference>
<evidence type="ECO:0000313" key="3">
    <source>
        <dbReference type="Proteomes" id="UP000315377"/>
    </source>
</evidence>
<sequence length="130" mass="14503">MKLTAPTRSNPSPEMCANRNGFWVTPALFQEDVDAAVLVHRLLHVGFHLVCPAHVGLNGDAVPAFVSIAMLRCLFFPLEDGRSTSRLNSFAQTGEGTANKNRLQTFRNLWYDIPRSLQSHFAPIVVQARR</sequence>
<reference evidence="1 4" key="2">
    <citation type="submission" date="2022-05" db="EMBL/GenBank/DDBJ databases">
        <title>Genome Sequencing of Bee-Associated Microbes.</title>
        <authorList>
            <person name="Dunlap C."/>
        </authorList>
    </citation>
    <scope>NUCLEOTIDE SEQUENCE [LARGE SCALE GENOMIC DNA]</scope>
    <source>
        <strain evidence="1 4">NRRL B-14613</strain>
    </source>
</reference>
<protein>
    <submittedName>
        <fullName evidence="2">Uncharacterized protein</fullName>
    </submittedName>
</protein>
<evidence type="ECO:0000313" key="2">
    <source>
        <dbReference type="EMBL" id="QDM45615.1"/>
    </source>
</evidence>
<dbReference type="GeneID" id="76998370"/>
<keyword evidence="4" id="KW-1185">Reference proteome</keyword>
<dbReference type="Proteomes" id="UP001209276">
    <property type="component" value="Unassembled WGS sequence"/>
</dbReference>
<reference evidence="2 3" key="1">
    <citation type="submission" date="2019-07" db="EMBL/GenBank/DDBJ databases">
        <title>Paenibacillus thiaminolyticus NRRL B-4156.</title>
        <authorList>
            <person name="Hehnly C."/>
            <person name="Zhang L."/>
        </authorList>
    </citation>
    <scope>NUCLEOTIDE SEQUENCE [LARGE SCALE GENOMIC DNA]</scope>
    <source>
        <strain evidence="2 3">NRRL B-4156</strain>
    </source>
</reference>
<dbReference type="Proteomes" id="UP000315377">
    <property type="component" value="Chromosome"/>
</dbReference>
<dbReference type="EMBL" id="JAMDMM010000064">
    <property type="protein sequence ID" value="MCY9610816.1"/>
    <property type="molecule type" value="Genomic_DNA"/>
</dbReference>
<dbReference type="EMBL" id="CP041405">
    <property type="protein sequence ID" value="QDM45615.1"/>
    <property type="molecule type" value="Genomic_DNA"/>
</dbReference>
<name>A0AAP9DX84_PANTH</name>
<evidence type="ECO:0000313" key="1">
    <source>
        <dbReference type="EMBL" id="MCY9610816.1"/>
    </source>
</evidence>
<dbReference type="AlphaFoldDB" id="A0AAP9DX84"/>